<gene>
    <name evidence="1" type="ORF">PC117_g27088</name>
</gene>
<accession>A0A8T1ACP3</accession>
<dbReference type="Proteomes" id="UP000736787">
    <property type="component" value="Unassembled WGS sequence"/>
</dbReference>
<evidence type="ECO:0000313" key="1">
    <source>
        <dbReference type="EMBL" id="KAG2877408.1"/>
    </source>
</evidence>
<comment type="caution">
    <text evidence="1">The sequence shown here is derived from an EMBL/GenBank/DDBJ whole genome shotgun (WGS) entry which is preliminary data.</text>
</comment>
<organism evidence="1 2">
    <name type="scientific">Phytophthora cactorum</name>
    <dbReference type="NCBI Taxonomy" id="29920"/>
    <lineage>
        <taxon>Eukaryota</taxon>
        <taxon>Sar</taxon>
        <taxon>Stramenopiles</taxon>
        <taxon>Oomycota</taxon>
        <taxon>Peronosporomycetes</taxon>
        <taxon>Peronosporales</taxon>
        <taxon>Peronosporaceae</taxon>
        <taxon>Phytophthora</taxon>
    </lineage>
</organism>
<protein>
    <submittedName>
        <fullName evidence="1">Uncharacterized protein</fullName>
    </submittedName>
</protein>
<sequence length="114" mass="12896">MDSISQFESSRARFLSCGSRSRFTGKTEAIPLLSEKMQNLILAAKSQRTDEAMMKVLHKLFEGKRRSIAPISIFLSRSNAAQQHVRLSRADAAQCHAWFSLSSLIIIRCIQIRN</sequence>
<evidence type="ECO:0000313" key="2">
    <source>
        <dbReference type="Proteomes" id="UP000736787"/>
    </source>
</evidence>
<proteinExistence type="predicted"/>
<reference evidence="1" key="1">
    <citation type="submission" date="2018-10" db="EMBL/GenBank/DDBJ databases">
        <title>Effector identification in a new, highly contiguous assembly of the strawberry crown rot pathogen Phytophthora cactorum.</title>
        <authorList>
            <person name="Armitage A.D."/>
            <person name="Nellist C.F."/>
            <person name="Bates H."/>
            <person name="Vickerstaff R.J."/>
            <person name="Harrison R.J."/>
        </authorList>
    </citation>
    <scope>NUCLEOTIDE SEQUENCE</scope>
    <source>
        <strain evidence="1">4040</strain>
    </source>
</reference>
<name>A0A8T1ACP3_9STRA</name>
<dbReference type="EMBL" id="RCMK01002960">
    <property type="protein sequence ID" value="KAG2877408.1"/>
    <property type="molecule type" value="Genomic_DNA"/>
</dbReference>
<dbReference type="AlphaFoldDB" id="A0A8T1ACP3"/>